<feature type="compositionally biased region" description="Basic and acidic residues" evidence="10">
    <location>
        <begin position="406"/>
        <end position="417"/>
    </location>
</feature>
<reference evidence="13" key="1">
    <citation type="submission" date="2025-08" db="UniProtKB">
        <authorList>
            <consortium name="RefSeq"/>
        </authorList>
    </citation>
    <scope>IDENTIFICATION</scope>
</reference>
<evidence type="ECO:0000256" key="2">
    <source>
        <dbReference type="ARBA" id="ARBA00022473"/>
    </source>
</evidence>
<dbReference type="InterPro" id="IPR033896">
    <property type="entry name" value="MEF2-like_N"/>
</dbReference>
<evidence type="ECO:0000256" key="7">
    <source>
        <dbReference type="ARBA" id="ARBA00023159"/>
    </source>
</evidence>
<gene>
    <name evidence="13" type="primary">LOC100500787</name>
</gene>
<keyword evidence="8" id="KW-0804">Transcription</keyword>
<keyword evidence="3" id="KW-0597">Phosphoprotein</keyword>
<dbReference type="RefSeq" id="XP_045562727.1">
    <property type="nucleotide sequence ID" value="XM_045706771.1"/>
</dbReference>
<comment type="subcellular location">
    <subcellularLocation>
        <location evidence="1">Nucleus</location>
    </subcellularLocation>
</comment>
<evidence type="ECO:0000256" key="6">
    <source>
        <dbReference type="ARBA" id="ARBA00023125"/>
    </source>
</evidence>
<evidence type="ECO:0000259" key="11">
    <source>
        <dbReference type="PROSITE" id="PS50066"/>
    </source>
</evidence>
<feature type="domain" description="MADS-box" evidence="11">
    <location>
        <begin position="1"/>
        <end position="61"/>
    </location>
</feature>
<evidence type="ECO:0000256" key="3">
    <source>
        <dbReference type="ARBA" id="ARBA00022553"/>
    </source>
</evidence>
<sequence length="447" mass="48505">MGRKKIQITRIMDERNRQVTFTKRKFGLMKKAYELSVLCDCEIALIIFNSTNKLFQYASTDMDKVLLKYTEYNEPHESRTNSDIVETLRKKGLNGCDSPDPDADDSVGHSPESEEKYRKINEDIDLMISRQRLCGVPSSNYEMPVSIPVSNQNSLIYSHPGGSLGNHNLLPLAHHMQRNSMSPGVTHRPPSAGGLMGADLTTGAGTSAGNGYGNHHRNSPGLLVSPGSMNKSMQAKSPQTMNLGMNSNRKPDLRVLVPPGVKNNMPSISEDVDLLLNQRINNSQSAQSLATPVVSVATPTLPGQGMGGYPSAMSTSYGTEYSLSSADLSSLSGFNSGSSLHLGSMSGWQQQHLQNMQQHSALSQLGDRTSSTPGGYGVPLQQNPSSRQDSGRSPVDSLSSCSSSHEGSDRDEHRNEFHSPLGMSRPTLDGRESPSVKRVRLSEGWAT</sequence>
<evidence type="ECO:0000313" key="13">
    <source>
        <dbReference type="RefSeq" id="XP_045562727.1"/>
    </source>
</evidence>
<feature type="compositionally biased region" description="Low complexity" evidence="10">
    <location>
        <begin position="393"/>
        <end position="405"/>
    </location>
</feature>
<evidence type="ECO:0000256" key="1">
    <source>
        <dbReference type="ARBA" id="ARBA00004123"/>
    </source>
</evidence>
<feature type="region of interest" description="Disordered" evidence="10">
    <location>
        <begin position="91"/>
        <end position="116"/>
    </location>
</feature>
<dbReference type="Gene3D" id="3.40.1810.10">
    <property type="entry name" value="Transcription factor, MADS-box"/>
    <property type="match status" value="1"/>
</dbReference>
<keyword evidence="6" id="KW-0238">DNA-binding</keyword>
<feature type="region of interest" description="Disordered" evidence="10">
    <location>
        <begin position="352"/>
        <end position="447"/>
    </location>
</feature>
<organism evidence="12 13">
    <name type="scientific">Salmo salar</name>
    <name type="common">Atlantic salmon</name>
    <dbReference type="NCBI Taxonomy" id="8030"/>
    <lineage>
        <taxon>Eukaryota</taxon>
        <taxon>Metazoa</taxon>
        <taxon>Chordata</taxon>
        <taxon>Craniata</taxon>
        <taxon>Vertebrata</taxon>
        <taxon>Euteleostomi</taxon>
        <taxon>Actinopterygii</taxon>
        <taxon>Neopterygii</taxon>
        <taxon>Teleostei</taxon>
        <taxon>Protacanthopterygii</taxon>
        <taxon>Salmoniformes</taxon>
        <taxon>Salmonidae</taxon>
        <taxon>Salmoninae</taxon>
        <taxon>Salmo</taxon>
    </lineage>
</organism>
<dbReference type="InterPro" id="IPR036879">
    <property type="entry name" value="TF_MADSbox_sf"/>
</dbReference>
<dbReference type="InterPro" id="IPR022102">
    <property type="entry name" value="HJURP_C"/>
</dbReference>
<keyword evidence="4" id="KW-0221">Differentiation</keyword>
<dbReference type="PROSITE" id="PS00350">
    <property type="entry name" value="MADS_BOX_1"/>
    <property type="match status" value="1"/>
</dbReference>
<keyword evidence="9" id="KW-0539">Nucleus</keyword>
<dbReference type="Pfam" id="PF12347">
    <property type="entry name" value="HJURP_C"/>
    <property type="match status" value="1"/>
</dbReference>
<dbReference type="PRINTS" id="PR00404">
    <property type="entry name" value="MADSDOMAIN"/>
</dbReference>
<keyword evidence="5" id="KW-0805">Transcription regulation</keyword>
<dbReference type="InterPro" id="IPR002100">
    <property type="entry name" value="TF_MADSbox"/>
</dbReference>
<dbReference type="PANTHER" id="PTHR11945">
    <property type="entry name" value="MADS BOX PROTEIN"/>
    <property type="match status" value="1"/>
</dbReference>
<evidence type="ECO:0000313" key="12">
    <source>
        <dbReference type="Proteomes" id="UP001652741"/>
    </source>
</evidence>
<proteinExistence type="predicted"/>
<dbReference type="PANTHER" id="PTHR11945:SF534">
    <property type="entry name" value="MYOCYTE-SPECIFIC ENHANCER FACTOR 2"/>
    <property type="match status" value="1"/>
</dbReference>
<dbReference type="SMART" id="SM00432">
    <property type="entry name" value="MADS"/>
    <property type="match status" value="1"/>
</dbReference>
<dbReference type="Pfam" id="PF00319">
    <property type="entry name" value="SRF-TF"/>
    <property type="match status" value="1"/>
</dbReference>
<accession>A0ABM3DVA6</accession>
<dbReference type="GeneID" id="100500787"/>
<dbReference type="CDD" id="cd00265">
    <property type="entry name" value="MADS_MEF2_like"/>
    <property type="match status" value="1"/>
</dbReference>
<keyword evidence="2" id="KW-0217">Developmental protein</keyword>
<feature type="region of interest" description="Disordered" evidence="10">
    <location>
        <begin position="231"/>
        <end position="251"/>
    </location>
</feature>
<evidence type="ECO:0000256" key="10">
    <source>
        <dbReference type="SAM" id="MobiDB-lite"/>
    </source>
</evidence>
<dbReference type="PROSITE" id="PS50066">
    <property type="entry name" value="MADS_BOX_2"/>
    <property type="match status" value="1"/>
</dbReference>
<dbReference type="Proteomes" id="UP001652741">
    <property type="component" value="Chromosome ssa24"/>
</dbReference>
<dbReference type="SUPFAM" id="SSF55455">
    <property type="entry name" value="SRF-like"/>
    <property type="match status" value="1"/>
</dbReference>
<keyword evidence="7" id="KW-0010">Activator</keyword>
<feature type="compositionally biased region" description="Polar residues" evidence="10">
    <location>
        <begin position="359"/>
        <end position="373"/>
    </location>
</feature>
<evidence type="ECO:0000256" key="4">
    <source>
        <dbReference type="ARBA" id="ARBA00022782"/>
    </source>
</evidence>
<protein>
    <submittedName>
        <fullName evidence="13">Myocyte-specific enhancer factor 2C isoform X9</fullName>
    </submittedName>
</protein>
<name>A0ABM3DVA6_SALSA</name>
<keyword evidence="12" id="KW-1185">Reference proteome</keyword>
<evidence type="ECO:0000256" key="8">
    <source>
        <dbReference type="ARBA" id="ARBA00023163"/>
    </source>
</evidence>
<evidence type="ECO:0000256" key="5">
    <source>
        <dbReference type="ARBA" id="ARBA00023015"/>
    </source>
</evidence>
<feature type="compositionally biased region" description="Polar residues" evidence="10">
    <location>
        <begin position="231"/>
        <end position="248"/>
    </location>
</feature>
<evidence type="ECO:0000256" key="9">
    <source>
        <dbReference type="ARBA" id="ARBA00023242"/>
    </source>
</evidence>